<keyword evidence="3" id="KW-1185">Reference proteome</keyword>
<dbReference type="EMBL" id="JAVHJL010000008">
    <property type="protein sequence ID" value="KAK6499069.1"/>
    <property type="molecule type" value="Genomic_DNA"/>
</dbReference>
<feature type="compositionally biased region" description="Pro residues" evidence="1">
    <location>
        <begin position="12"/>
        <end position="21"/>
    </location>
</feature>
<feature type="compositionally biased region" description="Polar residues" evidence="1">
    <location>
        <begin position="745"/>
        <end position="759"/>
    </location>
</feature>
<feature type="region of interest" description="Disordered" evidence="1">
    <location>
        <begin position="577"/>
        <end position="617"/>
    </location>
</feature>
<evidence type="ECO:0000313" key="2">
    <source>
        <dbReference type="EMBL" id="KAK6499069.1"/>
    </source>
</evidence>
<dbReference type="PANTHER" id="PTHR24216">
    <property type="entry name" value="PAXILLIN-RELATED"/>
    <property type="match status" value="1"/>
</dbReference>
<organism evidence="2 3">
    <name type="scientific">Arthrobotrys musiformis</name>
    <dbReference type="NCBI Taxonomy" id="47236"/>
    <lineage>
        <taxon>Eukaryota</taxon>
        <taxon>Fungi</taxon>
        <taxon>Dikarya</taxon>
        <taxon>Ascomycota</taxon>
        <taxon>Pezizomycotina</taxon>
        <taxon>Orbiliomycetes</taxon>
        <taxon>Orbiliales</taxon>
        <taxon>Orbiliaceae</taxon>
        <taxon>Arthrobotrys</taxon>
    </lineage>
</organism>
<feature type="region of interest" description="Disordered" evidence="1">
    <location>
        <begin position="649"/>
        <end position="685"/>
    </location>
</feature>
<feature type="region of interest" description="Disordered" evidence="1">
    <location>
        <begin position="119"/>
        <end position="160"/>
    </location>
</feature>
<feature type="compositionally biased region" description="Low complexity" evidence="1">
    <location>
        <begin position="22"/>
        <end position="43"/>
    </location>
</feature>
<evidence type="ECO:0000256" key="1">
    <source>
        <dbReference type="SAM" id="MobiDB-lite"/>
    </source>
</evidence>
<sequence length="779" mass="86631">MPPNCYQEHTPNPSPPPPPLQPRTQRLSTPVEPPSKNYSSPPRSRSRRHSTAEDQISPTAKLSGGAASEPQFRDVDWGQVGSNTGKMLRDRVSEISKCASDVEKLVDGYLEEHSEMQKKLKIKGDSVSTSSSKSRIPRNCGKPQNATSNTAIESSTAQVQGLKDRVSELEKKIKHMEKHHQKELAEKEKTNLSGIQRMDASHKLEVESLKTQLADVNLKLQNHKTKVESLSGKLDQKARLVYEKDQLQSKIEDHALETELIESKNQQQLLETHKLQSRLQKLVQERDDAIKQGNIMQDEARTLRNIIRNCKYCASVWEFTQHRESIDVSVWYCDIDQDSAYTPPSKVETSLARLQVNDPPSPLATAISGITDSFITENLKLLVDDVEKLCNLVAFRSSYLEFYMKNTDPAYLNDFKICLQNQTLEPEIFLAYLQQEIWHRSLQQYPQNTTTLEENILQTLKLFPAKAAEVNLDYPTVTALISAISNSFSNLFTILSTSDEKNIRISLDLSEAGTSAFDLFPIIRRTDGALLLGHISVKHIEENAIIMPVTPVVYRTHNPFTPDILVQGTAIVYERKRSASIPRTPSTVPGTQIPSSPLPTRPKAQSNPTGAVAEPAPPTPILPSSSEQFPELFTAPPRPCLHRKPKLPLPPLDTTATTATPTNSPVLQRIPKPPPPPPPIPSRNLTFKRRSSVVQAPVINIGNSKPVLEAKDSEAKYIDPPIASSQIKPKDSVTPTANVAKGSHNPIQPVQSNKPTSGTPLAAIWRTLEEMDKKHSSSQ</sequence>
<feature type="compositionally biased region" description="Pro residues" evidence="1">
    <location>
        <begin position="671"/>
        <end position="681"/>
    </location>
</feature>
<reference evidence="2 3" key="1">
    <citation type="submission" date="2023-08" db="EMBL/GenBank/DDBJ databases">
        <authorList>
            <person name="Palmer J.M."/>
        </authorList>
    </citation>
    <scope>NUCLEOTIDE SEQUENCE [LARGE SCALE GENOMIC DNA]</scope>
    <source>
        <strain evidence="2 3">TWF481</strain>
    </source>
</reference>
<dbReference type="PANTHER" id="PTHR24216:SF65">
    <property type="entry name" value="PAXILLIN-LIKE PROTEIN 1"/>
    <property type="match status" value="1"/>
</dbReference>
<dbReference type="Proteomes" id="UP001370758">
    <property type="component" value="Unassembled WGS sequence"/>
</dbReference>
<gene>
    <name evidence="2" type="ORF">TWF481_011638</name>
</gene>
<proteinExistence type="predicted"/>
<feature type="region of interest" description="Disordered" evidence="1">
    <location>
        <begin position="1"/>
        <end position="84"/>
    </location>
</feature>
<feature type="compositionally biased region" description="Low complexity" evidence="1">
    <location>
        <begin position="652"/>
        <end position="662"/>
    </location>
</feature>
<name>A0AAV9VZ20_9PEZI</name>
<comment type="caution">
    <text evidence="2">The sequence shown here is derived from an EMBL/GenBank/DDBJ whole genome shotgun (WGS) entry which is preliminary data.</text>
</comment>
<feature type="region of interest" description="Disordered" evidence="1">
    <location>
        <begin position="720"/>
        <end position="761"/>
    </location>
</feature>
<accession>A0AAV9VZ20</accession>
<feature type="compositionally biased region" description="Polar residues" evidence="1">
    <location>
        <begin position="723"/>
        <end position="737"/>
    </location>
</feature>
<feature type="compositionally biased region" description="Polar residues" evidence="1">
    <location>
        <begin position="142"/>
        <end position="159"/>
    </location>
</feature>
<evidence type="ECO:0000313" key="3">
    <source>
        <dbReference type="Proteomes" id="UP001370758"/>
    </source>
</evidence>
<protein>
    <submittedName>
        <fullName evidence="2">Uncharacterized protein</fullName>
    </submittedName>
</protein>
<dbReference type="AlphaFoldDB" id="A0AAV9VZ20"/>
<feature type="compositionally biased region" description="Polar residues" evidence="1">
    <location>
        <begin position="581"/>
        <end position="595"/>
    </location>
</feature>